<evidence type="ECO:0000256" key="3">
    <source>
        <dbReference type="ARBA" id="ARBA00023186"/>
    </source>
</evidence>
<keyword evidence="3" id="KW-0143">Chaperone</keyword>
<dbReference type="PANTHER" id="PTHR43603:SF1">
    <property type="entry name" value="ZINC-REGULATED GTPASE METALLOPROTEIN ACTIVATOR 1"/>
    <property type="match status" value="1"/>
</dbReference>
<dbReference type="CDD" id="cd03112">
    <property type="entry name" value="CobW-like"/>
    <property type="match status" value="1"/>
</dbReference>
<dbReference type="Gene3D" id="3.30.1220.10">
    <property type="entry name" value="CobW-like, C-terminal domain"/>
    <property type="match status" value="1"/>
</dbReference>
<dbReference type="SUPFAM" id="SSF52540">
    <property type="entry name" value="P-loop containing nucleoside triphosphate hydrolases"/>
    <property type="match status" value="1"/>
</dbReference>
<evidence type="ECO:0000256" key="5">
    <source>
        <dbReference type="ARBA" id="ARBA00045658"/>
    </source>
</evidence>
<name>A0ABS1S3D4_9RHOB</name>
<comment type="caution">
    <text evidence="8">The sequence shown here is derived from an EMBL/GenBank/DDBJ whole genome shotgun (WGS) entry which is preliminary data.</text>
</comment>
<dbReference type="InterPro" id="IPR027417">
    <property type="entry name" value="P-loop_NTPase"/>
</dbReference>
<organism evidence="8 9">
    <name type="scientific">Paracoccus aerius</name>
    <dbReference type="NCBI Taxonomy" id="1915382"/>
    <lineage>
        <taxon>Bacteria</taxon>
        <taxon>Pseudomonadati</taxon>
        <taxon>Pseudomonadota</taxon>
        <taxon>Alphaproteobacteria</taxon>
        <taxon>Rhodobacterales</taxon>
        <taxon>Paracoccaceae</taxon>
        <taxon>Paracoccus</taxon>
    </lineage>
</organism>
<accession>A0ABS1S3D4</accession>
<dbReference type="InterPro" id="IPR036627">
    <property type="entry name" value="CobW-likC_sf"/>
</dbReference>
<keyword evidence="9" id="KW-1185">Reference proteome</keyword>
<comment type="function">
    <text evidence="5">Zinc chaperone that directly transfers zinc cofactor to target proteins, thereby activating them. Zinc is transferred from the CXCC motif in the GTPase domain to the zinc binding site in target proteins in a process requiring GTP hydrolysis.</text>
</comment>
<evidence type="ECO:0000313" key="8">
    <source>
        <dbReference type="EMBL" id="MBL3673227.1"/>
    </source>
</evidence>
<dbReference type="Gene3D" id="3.40.50.300">
    <property type="entry name" value="P-loop containing nucleotide triphosphate hydrolases"/>
    <property type="match status" value="1"/>
</dbReference>
<evidence type="ECO:0000313" key="9">
    <source>
        <dbReference type="Proteomes" id="UP000644749"/>
    </source>
</evidence>
<dbReference type="EMBL" id="JAESHT010000004">
    <property type="protein sequence ID" value="MBL3673227.1"/>
    <property type="molecule type" value="Genomic_DNA"/>
</dbReference>
<reference evidence="8 9" key="1">
    <citation type="submission" date="2021-01" db="EMBL/GenBank/DDBJ databases">
        <title>011410 draft genome.</title>
        <authorList>
            <person name="Lang L."/>
        </authorList>
    </citation>
    <scope>NUCLEOTIDE SEQUENCE [LARGE SCALE GENOMIC DNA]</scope>
    <source>
        <strain evidence="8 9">KCTC 42845</strain>
    </source>
</reference>
<dbReference type="Proteomes" id="UP000644749">
    <property type="component" value="Unassembled WGS sequence"/>
</dbReference>
<dbReference type="PANTHER" id="PTHR43603">
    <property type="entry name" value="COBW DOMAIN-CONTAINING PROTEIN DDB_G0274527"/>
    <property type="match status" value="1"/>
</dbReference>
<dbReference type="RefSeq" id="WP_191308873.1">
    <property type="nucleotide sequence ID" value="NZ_BNCL01000004.1"/>
</dbReference>
<comment type="catalytic activity">
    <reaction evidence="6">
        <text>GTP + H2O = GDP + phosphate + H(+)</text>
        <dbReference type="Rhea" id="RHEA:19669"/>
        <dbReference type="ChEBI" id="CHEBI:15377"/>
        <dbReference type="ChEBI" id="CHEBI:15378"/>
        <dbReference type="ChEBI" id="CHEBI:37565"/>
        <dbReference type="ChEBI" id="CHEBI:43474"/>
        <dbReference type="ChEBI" id="CHEBI:58189"/>
    </reaction>
    <physiologicalReaction direction="left-to-right" evidence="6">
        <dbReference type="Rhea" id="RHEA:19670"/>
    </physiologicalReaction>
</comment>
<keyword evidence="1" id="KW-0547">Nucleotide-binding</keyword>
<dbReference type="InterPro" id="IPR011629">
    <property type="entry name" value="CobW-like_C"/>
</dbReference>
<sequence length="406" mass="44900">MTNPDKRLPTTVLSGFLGAGKTTLVNRILRNRQNLRVAVLVNDLAEVNIDADLIRAGRAKLNQTQETLVELSNGCICCTLRADLLVEVRRLAEAGRFDYLLIEATGISEPLPVAATFEFCNDQGSLAEVARLDAMITVVDAASLLADFDSRDFLRDRGEFRDENDARTLVELLVDQIEFADLIVLNKIDLAGPRQTAAARRIIRALNPEARLIETSFADVDPARVLDTGLFSPARARSHPMWFKELNGFQDHVPETEEYGITSFCYRARVPFDWGRISQALCGPSGLLGGVMRAKGHFWTANAPEAVRTFSLAGRLSEIGHGGRWWAATPRRHWPTDPAAVARIARHWQAPFGDRRQELVFIGTQAMNREAITRALDECQAKGGPVLRRRMINPSAHPAAGLFAAP</sequence>
<dbReference type="Pfam" id="PF02492">
    <property type="entry name" value="cobW"/>
    <property type="match status" value="1"/>
</dbReference>
<evidence type="ECO:0000256" key="2">
    <source>
        <dbReference type="ARBA" id="ARBA00022801"/>
    </source>
</evidence>
<protein>
    <submittedName>
        <fullName evidence="8">GTP-binding protein</fullName>
    </submittedName>
</protein>
<dbReference type="SMART" id="SM00833">
    <property type="entry name" value="CobW_C"/>
    <property type="match status" value="1"/>
</dbReference>
<evidence type="ECO:0000256" key="6">
    <source>
        <dbReference type="ARBA" id="ARBA00049117"/>
    </source>
</evidence>
<evidence type="ECO:0000259" key="7">
    <source>
        <dbReference type="SMART" id="SM00833"/>
    </source>
</evidence>
<comment type="similarity">
    <text evidence="4">Belongs to the SIMIBI class G3E GTPase family. ZNG1 subfamily.</text>
</comment>
<dbReference type="InterPro" id="IPR003495">
    <property type="entry name" value="CobW/HypB/UreG_nucleotide-bd"/>
</dbReference>
<evidence type="ECO:0000256" key="1">
    <source>
        <dbReference type="ARBA" id="ARBA00022741"/>
    </source>
</evidence>
<keyword evidence="2" id="KW-0378">Hydrolase</keyword>
<gene>
    <name evidence="8" type="ORF">JL111_06950</name>
</gene>
<feature type="domain" description="CobW C-terminal" evidence="7">
    <location>
        <begin position="261"/>
        <end position="380"/>
    </location>
</feature>
<dbReference type="InterPro" id="IPR051927">
    <property type="entry name" value="Zn_Chap_cDPG_Synth"/>
</dbReference>
<dbReference type="Pfam" id="PF07683">
    <property type="entry name" value="CobW_C"/>
    <property type="match status" value="1"/>
</dbReference>
<proteinExistence type="inferred from homology"/>
<evidence type="ECO:0000256" key="4">
    <source>
        <dbReference type="ARBA" id="ARBA00034320"/>
    </source>
</evidence>